<keyword evidence="2" id="KW-0805">Transcription regulation</keyword>
<dbReference type="Pfam" id="PF04542">
    <property type="entry name" value="Sigma70_r2"/>
    <property type="match status" value="1"/>
</dbReference>
<dbReference type="GO" id="GO:0006352">
    <property type="term" value="P:DNA-templated transcription initiation"/>
    <property type="evidence" value="ECO:0007669"/>
    <property type="project" value="InterPro"/>
</dbReference>
<dbReference type="Gene3D" id="1.10.1740.10">
    <property type="match status" value="1"/>
</dbReference>
<keyword evidence="5" id="KW-0804">Transcription</keyword>
<dbReference type="InterPro" id="IPR007627">
    <property type="entry name" value="RNA_pol_sigma70_r2"/>
</dbReference>
<proteinExistence type="inferred from homology"/>
<dbReference type="InterPro" id="IPR014284">
    <property type="entry name" value="RNA_pol_sigma-70_dom"/>
</dbReference>
<dbReference type="InterPro" id="IPR013325">
    <property type="entry name" value="RNA_pol_sigma_r2"/>
</dbReference>
<evidence type="ECO:0000256" key="5">
    <source>
        <dbReference type="ARBA" id="ARBA00023163"/>
    </source>
</evidence>
<keyword evidence="4" id="KW-0238">DNA-binding</keyword>
<dbReference type="Pfam" id="PF04545">
    <property type="entry name" value="Sigma70_r4"/>
    <property type="match status" value="1"/>
</dbReference>
<reference evidence="8" key="2">
    <citation type="submission" date="2006-12" db="EMBL/GenBank/DDBJ databases">
        <authorList>
            <person name="Caldwell P.E."/>
            <person name="Norris P.R."/>
        </authorList>
    </citation>
    <scope>NUCLEOTIDE SEQUENCE</scope>
    <source>
        <strain evidence="8">NAL</strain>
    </source>
</reference>
<evidence type="ECO:0000256" key="1">
    <source>
        <dbReference type="ARBA" id="ARBA00010641"/>
    </source>
</evidence>
<dbReference type="CDD" id="cd06171">
    <property type="entry name" value="Sigma70_r4"/>
    <property type="match status" value="1"/>
</dbReference>
<evidence type="ECO:0000313" key="8">
    <source>
        <dbReference type="EMBL" id="ABM17096.1"/>
    </source>
</evidence>
<evidence type="ECO:0000256" key="2">
    <source>
        <dbReference type="ARBA" id="ARBA00023015"/>
    </source>
</evidence>
<feature type="domain" description="RNA polymerase sigma-70 region 2" evidence="6">
    <location>
        <begin position="23"/>
        <end position="89"/>
    </location>
</feature>
<evidence type="ECO:0000259" key="7">
    <source>
        <dbReference type="Pfam" id="PF04545"/>
    </source>
</evidence>
<dbReference type="InterPro" id="IPR007630">
    <property type="entry name" value="RNA_pol_sigma70_r4"/>
</dbReference>
<reference evidence="8" key="1">
    <citation type="submission" date="1995-10" db="EMBL/GenBank/DDBJ databases">
        <title>Partial sequence of the Rubisco large chain of two acidophilic Gram positive, mineral sulphide-oxidising bacteria.</title>
        <authorList>
            <person name="Clark D.A."/>
            <person name="Norris P.R."/>
        </authorList>
    </citation>
    <scope>NUCLEOTIDE SEQUENCE</scope>
    <source>
        <strain evidence="8">NAL</strain>
    </source>
</reference>
<dbReference type="OMA" id="AAPMTWM"/>
<sequence>MVPNDDELLSRLAHHPDLMEELYVRWGPRWAQLIRATGVPAHDVADVVQHILLDVWRGASRFDPRRGSASGWLWQVARRKAMDYWRQRRPATISWEEFDSPVVDDDGEEDHDWLQDALGQLSDRERRVLQLAYYYGFTQKEIAALWGVPVGTVKSLASRAIHKLRRQTTRVGPGGVS</sequence>
<dbReference type="AlphaFoldDB" id="A1Z6B7"/>
<protein>
    <submittedName>
        <fullName evidence="8">Putative RNA polymerase sigma factor</fullName>
    </submittedName>
</protein>
<reference evidence="8" key="3">
    <citation type="journal article" date="2007" name="Microbiology">
        <title>Ribulose bisphosphate carboxylase activity and a Calvin cycle gene cluster in Sulfobacillus species.</title>
        <authorList>
            <person name="Caldwell P.E."/>
            <person name="McLean M.R."/>
            <person name="Norris P.R."/>
        </authorList>
    </citation>
    <scope>NUCLEOTIDE SEQUENCE</scope>
    <source>
        <strain evidence="8">NAL</strain>
    </source>
</reference>
<dbReference type="GO" id="GO:0016987">
    <property type="term" value="F:sigma factor activity"/>
    <property type="evidence" value="ECO:0007669"/>
    <property type="project" value="UniProtKB-KW"/>
</dbReference>
<dbReference type="InterPro" id="IPR039425">
    <property type="entry name" value="RNA_pol_sigma-70-like"/>
</dbReference>
<comment type="similarity">
    <text evidence="1">Belongs to the sigma-70 factor family. ECF subfamily.</text>
</comment>
<dbReference type="EMBL" id="U75301">
    <property type="protein sequence ID" value="ABM17096.1"/>
    <property type="molecule type" value="Genomic_DNA"/>
</dbReference>
<keyword evidence="3" id="KW-0731">Sigma factor</keyword>
<dbReference type="Gene3D" id="1.10.10.10">
    <property type="entry name" value="Winged helix-like DNA-binding domain superfamily/Winged helix DNA-binding domain"/>
    <property type="match status" value="1"/>
</dbReference>
<dbReference type="InterPro" id="IPR036388">
    <property type="entry name" value="WH-like_DNA-bd_sf"/>
</dbReference>
<dbReference type="GO" id="GO:0003677">
    <property type="term" value="F:DNA binding"/>
    <property type="evidence" value="ECO:0007669"/>
    <property type="project" value="UniProtKB-KW"/>
</dbReference>
<evidence type="ECO:0000256" key="4">
    <source>
        <dbReference type="ARBA" id="ARBA00023125"/>
    </source>
</evidence>
<evidence type="ECO:0000256" key="3">
    <source>
        <dbReference type="ARBA" id="ARBA00023082"/>
    </source>
</evidence>
<dbReference type="SUPFAM" id="SSF88659">
    <property type="entry name" value="Sigma3 and sigma4 domains of RNA polymerase sigma factors"/>
    <property type="match status" value="1"/>
</dbReference>
<accession>A1Z6B7</accession>
<evidence type="ECO:0000259" key="6">
    <source>
        <dbReference type="Pfam" id="PF04542"/>
    </source>
</evidence>
<feature type="domain" description="RNA polymerase sigma-70 region 4" evidence="7">
    <location>
        <begin position="117"/>
        <end position="165"/>
    </location>
</feature>
<dbReference type="NCBIfam" id="TIGR02937">
    <property type="entry name" value="sigma70-ECF"/>
    <property type="match status" value="1"/>
</dbReference>
<dbReference type="InterPro" id="IPR013324">
    <property type="entry name" value="RNA_pol_sigma_r3/r4-like"/>
</dbReference>
<organism evidence="8">
    <name type="scientific">Sulfobacillus acidophilus</name>
    <dbReference type="NCBI Taxonomy" id="53633"/>
    <lineage>
        <taxon>Bacteria</taxon>
        <taxon>Bacillati</taxon>
        <taxon>Bacillota</taxon>
        <taxon>Clostridia</taxon>
        <taxon>Eubacteriales</taxon>
        <taxon>Clostridiales Family XVII. Incertae Sedis</taxon>
        <taxon>Sulfobacillus</taxon>
    </lineage>
</organism>
<dbReference type="PANTHER" id="PTHR43133">
    <property type="entry name" value="RNA POLYMERASE ECF-TYPE SIGMA FACTO"/>
    <property type="match status" value="1"/>
</dbReference>
<dbReference type="PANTHER" id="PTHR43133:SF62">
    <property type="entry name" value="RNA POLYMERASE SIGMA FACTOR SIGZ"/>
    <property type="match status" value="1"/>
</dbReference>
<dbReference type="SUPFAM" id="SSF88946">
    <property type="entry name" value="Sigma2 domain of RNA polymerase sigma factors"/>
    <property type="match status" value="1"/>
</dbReference>
<name>A1Z6B7_9FIRM</name>